<dbReference type="InterPro" id="IPR004341">
    <property type="entry name" value="CAT_RNA-bd_dom"/>
</dbReference>
<dbReference type="Pfam" id="PF00874">
    <property type="entry name" value="PRD"/>
    <property type="match status" value="2"/>
</dbReference>
<evidence type="ECO:0000313" key="3">
    <source>
        <dbReference type="EMBL" id="AUI72769.1"/>
    </source>
</evidence>
<dbReference type="EMBL" id="CP018867">
    <property type="protein sequence ID" value="AUI72769.1"/>
    <property type="molecule type" value="Genomic_DNA"/>
</dbReference>
<feature type="domain" description="PRD" evidence="2">
    <location>
        <begin position="169"/>
        <end position="276"/>
    </location>
</feature>
<feature type="domain" description="PRD" evidence="2">
    <location>
        <begin position="64"/>
        <end position="168"/>
    </location>
</feature>
<dbReference type="InterPro" id="IPR036650">
    <property type="entry name" value="CAT_RNA-bd_dom_sf"/>
</dbReference>
<organism evidence="3 4">
    <name type="scientific">Companilactobacillus alimentarius DSM 20249</name>
    <dbReference type="NCBI Taxonomy" id="1423720"/>
    <lineage>
        <taxon>Bacteria</taxon>
        <taxon>Bacillati</taxon>
        <taxon>Bacillota</taxon>
        <taxon>Bacilli</taxon>
        <taxon>Lactobacillales</taxon>
        <taxon>Lactobacillaceae</taxon>
        <taxon>Companilactobacillus</taxon>
    </lineage>
</organism>
<dbReference type="RefSeq" id="WP_057739880.1">
    <property type="nucleotide sequence ID" value="NZ_AZDQ01000043.1"/>
</dbReference>
<dbReference type="InterPro" id="IPR036634">
    <property type="entry name" value="PRD_sf"/>
</dbReference>
<dbReference type="InterPro" id="IPR011608">
    <property type="entry name" value="PRD"/>
</dbReference>
<evidence type="ECO:0000256" key="1">
    <source>
        <dbReference type="ARBA" id="ARBA00022737"/>
    </source>
</evidence>
<dbReference type="Gene3D" id="2.30.24.10">
    <property type="entry name" value="CAT RNA-binding domain"/>
    <property type="match status" value="1"/>
</dbReference>
<dbReference type="Proteomes" id="UP000234653">
    <property type="component" value="Chromosome"/>
</dbReference>
<evidence type="ECO:0000259" key="2">
    <source>
        <dbReference type="PROSITE" id="PS51372"/>
    </source>
</evidence>
<dbReference type="PANTHER" id="PTHR30185">
    <property type="entry name" value="CRYPTIC BETA-GLUCOSIDE BGL OPERON ANTITERMINATOR"/>
    <property type="match status" value="1"/>
</dbReference>
<sequence length="276" mass="31531">MRIIKVINNNIVTSNQDGNEVIVMGKGLGFNKTSGDLIPQTKIEKVFALNTSDGVDRFKLLLKDVPMQELQACDEIISYAKLSLGKRLSDSIYVALTDHVHFAIQRFKKGMDFGNALSWEVKHFYNHEYLIGKEGLNIIEKRTGTRLPDDEAVTVALHLVNAELDNSMDHTVGMTKLIKEILGIIQYTFHVELSDTSLAYERLMTHLKFFIQRVLTNQPLPDNDNKLFEMIKQSYTDEFNCALKIAKYVKKELNYSLTDAELSYLTIHINRVLTEN</sequence>
<dbReference type="KEGG" id="lali:LA20249_03010"/>
<gene>
    <name evidence="3" type="ORF">LA20249_03010</name>
</gene>
<dbReference type="STRING" id="1423720.FC67_GL001879"/>
<dbReference type="Pfam" id="PF03123">
    <property type="entry name" value="CAT_RBD"/>
    <property type="match status" value="1"/>
</dbReference>
<dbReference type="NCBIfam" id="NF046042">
    <property type="entry name" value="LicT"/>
    <property type="match status" value="1"/>
</dbReference>
<dbReference type="OrthoDB" id="9813552at2"/>
<dbReference type="Gene3D" id="1.10.1790.10">
    <property type="entry name" value="PRD domain"/>
    <property type="match status" value="2"/>
</dbReference>
<name>A0A2K9HJT4_9LACO</name>
<dbReference type="AlphaFoldDB" id="A0A2K9HJT4"/>
<dbReference type="GO" id="GO:0006355">
    <property type="term" value="P:regulation of DNA-templated transcription"/>
    <property type="evidence" value="ECO:0007669"/>
    <property type="project" value="InterPro"/>
</dbReference>
<evidence type="ECO:0000313" key="4">
    <source>
        <dbReference type="Proteomes" id="UP000234653"/>
    </source>
</evidence>
<proteinExistence type="predicted"/>
<dbReference type="GO" id="GO:0003723">
    <property type="term" value="F:RNA binding"/>
    <property type="evidence" value="ECO:0007669"/>
    <property type="project" value="InterPro"/>
</dbReference>
<keyword evidence="4" id="KW-1185">Reference proteome</keyword>
<protein>
    <submittedName>
        <fullName evidence="3">Transcription antiterminator BglG</fullName>
    </submittedName>
</protein>
<keyword evidence="1" id="KW-0677">Repeat</keyword>
<reference evidence="3 4" key="1">
    <citation type="submission" date="2016-12" db="EMBL/GenBank/DDBJ databases">
        <title>The whole genome sequencing and assembly of Lactobacillus alimentarius DSM 20249T strain.</title>
        <authorList>
            <person name="Lee Y.-J."/>
            <person name="Yi H."/>
            <person name="Bahn Y.-S."/>
            <person name="Kim J.F."/>
            <person name="Lee D.-W."/>
        </authorList>
    </citation>
    <scope>NUCLEOTIDE SEQUENCE [LARGE SCALE GENOMIC DNA]</scope>
    <source>
        <strain evidence="3 4">DSM 20249</strain>
    </source>
</reference>
<accession>A0A2K9HJT4</accession>
<dbReference type="PANTHER" id="PTHR30185:SF15">
    <property type="entry name" value="CRYPTIC BETA-GLUCOSIDE BGL OPERON ANTITERMINATOR"/>
    <property type="match status" value="1"/>
</dbReference>
<dbReference type="PROSITE" id="PS51372">
    <property type="entry name" value="PRD_2"/>
    <property type="match status" value="2"/>
</dbReference>
<dbReference type="SUPFAM" id="SSF50151">
    <property type="entry name" value="SacY-like RNA-binding domain"/>
    <property type="match status" value="1"/>
</dbReference>
<dbReference type="InterPro" id="IPR050661">
    <property type="entry name" value="BglG_antiterminators"/>
</dbReference>
<dbReference type="SMART" id="SM01061">
    <property type="entry name" value="CAT_RBD"/>
    <property type="match status" value="1"/>
</dbReference>
<dbReference type="SUPFAM" id="SSF63520">
    <property type="entry name" value="PTS-regulatory domain, PRD"/>
    <property type="match status" value="2"/>
</dbReference>